<feature type="chain" id="PRO_5045123254" evidence="1">
    <location>
        <begin position="18"/>
        <end position="83"/>
    </location>
</feature>
<evidence type="ECO:0000256" key="1">
    <source>
        <dbReference type="SAM" id="SignalP"/>
    </source>
</evidence>
<name>A0ABR3JWG6_9AGAR</name>
<accession>A0ABR3JWG6</accession>
<proteinExistence type="predicted"/>
<keyword evidence="3" id="KW-1185">Reference proteome</keyword>
<dbReference type="InterPro" id="IPR008972">
    <property type="entry name" value="Cupredoxin"/>
</dbReference>
<dbReference type="Gene3D" id="2.60.40.420">
    <property type="entry name" value="Cupredoxins - blue copper proteins"/>
    <property type="match status" value="1"/>
</dbReference>
<comment type="caution">
    <text evidence="2">The sequence shown here is derived from an EMBL/GenBank/DDBJ whole genome shotgun (WGS) entry which is preliminary data.</text>
</comment>
<reference evidence="3" key="1">
    <citation type="submission" date="2024-06" db="EMBL/GenBank/DDBJ databases">
        <title>Multi-omics analyses provide insights into the biosynthesis of the anticancer antibiotic pleurotin in Hohenbuehelia grisea.</title>
        <authorList>
            <person name="Weaver J.A."/>
            <person name="Alberti F."/>
        </authorList>
    </citation>
    <scope>NUCLEOTIDE SEQUENCE [LARGE SCALE GENOMIC DNA]</scope>
    <source>
        <strain evidence="3">T-177</strain>
    </source>
</reference>
<sequence>MLTSWLLAGSVWPSALAATRSYTLTLQNKVVSLDGFPRSAIAVNGMTPGPLLTAKPNDTLEVAFESLFIGPWLDHALQGPHTE</sequence>
<organism evidence="2 3">
    <name type="scientific">Hohenbuehelia grisea</name>
    <dbReference type="NCBI Taxonomy" id="104357"/>
    <lineage>
        <taxon>Eukaryota</taxon>
        <taxon>Fungi</taxon>
        <taxon>Dikarya</taxon>
        <taxon>Basidiomycota</taxon>
        <taxon>Agaricomycotina</taxon>
        <taxon>Agaricomycetes</taxon>
        <taxon>Agaricomycetidae</taxon>
        <taxon>Agaricales</taxon>
        <taxon>Pleurotineae</taxon>
        <taxon>Pleurotaceae</taxon>
        <taxon>Hohenbuehelia</taxon>
    </lineage>
</organism>
<dbReference type="SUPFAM" id="SSF49503">
    <property type="entry name" value="Cupredoxins"/>
    <property type="match status" value="1"/>
</dbReference>
<evidence type="ECO:0000313" key="3">
    <source>
        <dbReference type="Proteomes" id="UP001556367"/>
    </source>
</evidence>
<protein>
    <submittedName>
        <fullName evidence="2">Uncharacterized protein</fullName>
    </submittedName>
</protein>
<dbReference type="EMBL" id="JASNQZ010000002">
    <property type="protein sequence ID" value="KAL0959545.1"/>
    <property type="molecule type" value="Genomic_DNA"/>
</dbReference>
<gene>
    <name evidence="2" type="ORF">HGRIS_011259</name>
</gene>
<keyword evidence="1" id="KW-0732">Signal</keyword>
<dbReference type="Proteomes" id="UP001556367">
    <property type="component" value="Unassembled WGS sequence"/>
</dbReference>
<feature type="signal peptide" evidence="1">
    <location>
        <begin position="1"/>
        <end position="17"/>
    </location>
</feature>
<evidence type="ECO:0000313" key="2">
    <source>
        <dbReference type="EMBL" id="KAL0959545.1"/>
    </source>
</evidence>